<evidence type="ECO:0000256" key="1">
    <source>
        <dbReference type="SAM" id="MobiDB-lite"/>
    </source>
</evidence>
<comment type="caution">
    <text evidence="3">The sequence shown here is derived from an EMBL/GenBank/DDBJ whole genome shotgun (WGS) entry which is preliminary data.</text>
</comment>
<reference evidence="3" key="1">
    <citation type="submission" date="2022-08" db="EMBL/GenBank/DDBJ databases">
        <authorList>
            <person name="Deng Y."/>
            <person name="Han X.-F."/>
            <person name="Zhang Y.-Q."/>
        </authorList>
    </citation>
    <scope>NUCLEOTIDE SEQUENCE</scope>
    <source>
        <strain evidence="3">CPCC 203386</strain>
    </source>
</reference>
<feature type="transmembrane region" description="Helical" evidence="2">
    <location>
        <begin position="110"/>
        <end position="132"/>
    </location>
</feature>
<keyword evidence="2" id="KW-0812">Transmembrane</keyword>
<feature type="transmembrane region" description="Helical" evidence="2">
    <location>
        <begin position="171"/>
        <end position="190"/>
    </location>
</feature>
<dbReference type="InterPro" id="IPR038330">
    <property type="entry name" value="TspO/MBR-related_sf"/>
</dbReference>
<feature type="transmembrane region" description="Helical" evidence="2">
    <location>
        <begin position="72"/>
        <end position="98"/>
    </location>
</feature>
<evidence type="ECO:0000256" key="2">
    <source>
        <dbReference type="SAM" id="Phobius"/>
    </source>
</evidence>
<gene>
    <name evidence="3" type="ORF">N1032_00810</name>
</gene>
<keyword evidence="2" id="KW-0472">Membrane</keyword>
<keyword evidence="4" id="KW-1185">Reference proteome</keyword>
<proteinExistence type="predicted"/>
<feature type="transmembrane region" description="Helical" evidence="2">
    <location>
        <begin position="138"/>
        <end position="159"/>
    </location>
</feature>
<feature type="region of interest" description="Disordered" evidence="1">
    <location>
        <begin position="1"/>
        <end position="25"/>
    </location>
</feature>
<name>A0ABT2GZX0_9MICO</name>
<dbReference type="Proteomes" id="UP001165586">
    <property type="component" value="Unassembled WGS sequence"/>
</dbReference>
<sequence length="252" mass="25124">MPQPADVSTRPDEGPHSAANGPVRPGDRVRQVVVAASAVIAVVGAFVGSGAAGGTPIQDAAGGALGADSTLIAPAGPAFSIWSVIYAGLLAYAVWQFLPKQTARARQRALGYPVAVTLLLNAAWILSVQSIVLDGTVGLYLGWVCVATAANLTAGLMVAGFDGFSWPPDGWGIAVVVVAGLAGIGLAAYGRGRLAPALSLAWGLAWLAVSRTTGELVSAPVASTAVATAAAVLVATVVIRIAAVAAARKARA</sequence>
<evidence type="ECO:0000313" key="4">
    <source>
        <dbReference type="Proteomes" id="UP001165586"/>
    </source>
</evidence>
<keyword evidence="2" id="KW-1133">Transmembrane helix</keyword>
<protein>
    <submittedName>
        <fullName evidence="3">Tryptophan-rich sensory protein</fullName>
    </submittedName>
</protein>
<feature type="transmembrane region" description="Helical" evidence="2">
    <location>
        <begin position="32"/>
        <end position="52"/>
    </location>
</feature>
<dbReference type="Gene3D" id="1.20.1260.100">
    <property type="entry name" value="TspO/MBR protein"/>
    <property type="match status" value="1"/>
</dbReference>
<dbReference type="PANTHER" id="PTHR33802:SF1">
    <property type="entry name" value="XK-RELATED PROTEIN"/>
    <property type="match status" value="1"/>
</dbReference>
<feature type="transmembrane region" description="Helical" evidence="2">
    <location>
        <begin position="225"/>
        <end position="247"/>
    </location>
</feature>
<dbReference type="PANTHER" id="PTHR33802">
    <property type="entry name" value="SI:CH211-161H7.5-RELATED"/>
    <property type="match status" value="1"/>
</dbReference>
<dbReference type="EMBL" id="JANLCJ010000001">
    <property type="protein sequence ID" value="MCS5732284.1"/>
    <property type="molecule type" value="Genomic_DNA"/>
</dbReference>
<dbReference type="RefSeq" id="WP_259536852.1">
    <property type="nucleotide sequence ID" value="NZ_JANLCJ010000001.1"/>
</dbReference>
<accession>A0ABT2GZX0</accession>
<organism evidence="3 4">
    <name type="scientific">Herbiconiux daphne</name>
    <dbReference type="NCBI Taxonomy" id="2970914"/>
    <lineage>
        <taxon>Bacteria</taxon>
        <taxon>Bacillati</taxon>
        <taxon>Actinomycetota</taxon>
        <taxon>Actinomycetes</taxon>
        <taxon>Micrococcales</taxon>
        <taxon>Microbacteriaceae</taxon>
        <taxon>Herbiconiux</taxon>
    </lineage>
</organism>
<evidence type="ECO:0000313" key="3">
    <source>
        <dbReference type="EMBL" id="MCS5732284.1"/>
    </source>
</evidence>